<dbReference type="AlphaFoldDB" id="B5RP95"/>
<evidence type="ECO:0000256" key="1">
    <source>
        <dbReference type="ARBA" id="ARBA00004245"/>
    </source>
</evidence>
<dbReference type="PANTHER" id="PTHR47970">
    <property type="entry name" value="KINESIN-LIKE PROTEIN KIF11"/>
    <property type="match status" value="1"/>
</dbReference>
<dbReference type="EMBL" id="CP000990">
    <property type="protein sequence ID" value="ACH94181.1"/>
    <property type="molecule type" value="Genomic_DNA"/>
</dbReference>
<feature type="coiled-coil region" evidence="5">
    <location>
        <begin position="598"/>
        <end position="665"/>
    </location>
</feature>
<dbReference type="HOGENOM" id="CLU_286013_0_0_12"/>
<dbReference type="KEGG" id="bdu:BDU_2003"/>
<dbReference type="GO" id="GO:0005856">
    <property type="term" value="C:cytoskeleton"/>
    <property type="evidence" value="ECO:0007669"/>
    <property type="project" value="UniProtKB-SubCell"/>
</dbReference>
<keyword evidence="6" id="KW-0614">Plasmid</keyword>
<reference evidence="6 7" key="1">
    <citation type="journal article" date="2008" name="PLoS Genet.">
        <title>The genome of Borrelia recurrentis, the agent of deadly louse-borne relapsing fever, is a degraded subset of tick-borne Borrelia duttonii.</title>
        <authorList>
            <person name="Lescot M."/>
            <person name="Audic S."/>
            <person name="Robert C."/>
            <person name="Nguyen T.T."/>
            <person name="Blanc G."/>
            <person name="Cutler S.J."/>
            <person name="Wincker P."/>
            <person name="Couloux A."/>
            <person name="Claverie J.-M."/>
            <person name="Raoult D."/>
            <person name="Drancourt M."/>
        </authorList>
    </citation>
    <scope>NUCLEOTIDE SEQUENCE [LARGE SCALE GENOMIC DNA]</scope>
    <source>
        <strain evidence="6 7">Ly</strain>
    </source>
</reference>
<keyword evidence="4" id="KW-0206">Cytoskeleton</keyword>
<dbReference type="OrthoDB" id="351068at2"/>
<keyword evidence="2" id="KW-0963">Cytoplasm</keyword>
<dbReference type="NCBIfam" id="TIGR02675">
    <property type="entry name" value="tape_meas_nterm"/>
    <property type="match status" value="1"/>
</dbReference>
<dbReference type="InterPro" id="IPR047149">
    <property type="entry name" value="KIF11-like"/>
</dbReference>
<geneLocation type="plasmid" evidence="6 7">
    <name>pl70</name>
</geneLocation>
<evidence type="ECO:0000256" key="3">
    <source>
        <dbReference type="ARBA" id="ARBA00023175"/>
    </source>
</evidence>
<evidence type="ECO:0000256" key="4">
    <source>
        <dbReference type="ARBA" id="ARBA00023212"/>
    </source>
</evidence>
<protein>
    <submittedName>
        <fullName evidence="6">Uncharacterized conserved protein</fullName>
    </submittedName>
</protein>
<comment type="subcellular location">
    <subcellularLocation>
        <location evidence="1">Cytoplasm</location>
        <location evidence="1">Cytoskeleton</location>
    </subcellularLocation>
</comment>
<dbReference type="Proteomes" id="UP000000611">
    <property type="component" value="Plasmid pl70"/>
</dbReference>
<name>B5RP95_BORDL</name>
<keyword evidence="3" id="KW-0505">Motor protein</keyword>
<gene>
    <name evidence="6" type="ordered locus">BDU_2003</name>
</gene>
<dbReference type="RefSeq" id="WP_012539626.1">
    <property type="nucleotide sequence ID" value="NC_011256.1"/>
</dbReference>
<dbReference type="InterPro" id="IPR013491">
    <property type="entry name" value="Tape_meas_N"/>
</dbReference>
<evidence type="ECO:0000256" key="2">
    <source>
        <dbReference type="ARBA" id="ARBA00022490"/>
    </source>
</evidence>
<sequence length="1129" mass="127622">MNLDDIIIPLSIVTTNEMKLNDISEQLQKIASQEFQNLEDLKSRLETAINTGDGFNVVCEALIENTRRMGDNFKNLASSVKVVGSNSTKSFKSVGATLKRVGKNLFNVKNMANAAADALERMVNTIGPIVLIVKALQMAGNAVNNVFTGAMESLESFNNEVGVFSQMLNNDSLGKALADDMNAFGEQTTFTSEAISSAAQTMLSYGASASEVSQRMRMFGEAAGNSSEGLTKLAEIYSKVEASNKIAVEDLEALRSVGVDITDILAKEAGVASDELLELASKGRVGFDELSGALRKATAEGGKFYGNTARGAKNLSEAQLQTSKLSNKLFLELGKAFEPLMIGFEKTKQWLMIGILVPITKATASVITFTKKLTDFVGYIGGKTVEWYKFVLNLTVVLWRHIGNIISKMKEFVGYITTKFVEGFKFAIQPVVDLFVKVKNSVVDFFCQIKDLANYVSTKFVEKFRAGFEPIISLFQTLKKWSQSVWDTLYEALSMAKGKDKKIVETVASSEPAPDLMEDHSNSEKRKIEAEKRKIDNFNKKMIAEYETLQQQIFKMQREVFIKPLHEQEKATRDLQSVVNAKNKEFVAKYGKNFDILIQQNQQTLANIEKQVNEFAQSNHHFVNEHKDLQAEIARLNQEVLMLPYEQQESKMKELANVINLKQQEFVNNYSASFHSLNDSNQQLLTALKKGVDEFEKTANDRSFVEAHKALQEKVMSMQFEVLMRPLKEREKATAEMQVKINKLYRDFVESHKKEFKMLNEANRNTLLQLADQVKEMAKGLSLNFHDILNKVLSASMKVFNKDLGKQIILDLESDIERLFDTLIRSWFESFKNTVSSLPFGDAIVSVFEFAEGLCQGFAEVAVKKIEKKRDEDLKELAKQSEVKLLNLEKVFDREIEMRKEKLNELDAQYNKEIAFLKQAQTKGQISGEEFQRRISKVESEYQFKRQQHSEAVTKAEDSKKLESERLRKLEVLEGERIKAEAEVEKVKASLFYWNKANDVRHAQNLLDEILRRMSKVKSAGSIEEIKLARSGAMFTTTRPTFMPGLGLMTSEFGQNELVRVTPAPIDQNLRNFEARIIAEEINRIQKSDGSNKGHVIINYNFNGDVLDANKLVRMLKEKEHAIGFRMAE</sequence>
<feature type="coiled-coil region" evidence="5">
    <location>
        <begin position="521"/>
        <end position="559"/>
    </location>
</feature>
<accession>B5RP95</accession>
<evidence type="ECO:0000313" key="6">
    <source>
        <dbReference type="EMBL" id="ACH94181.1"/>
    </source>
</evidence>
<evidence type="ECO:0000256" key="5">
    <source>
        <dbReference type="SAM" id="Coils"/>
    </source>
</evidence>
<keyword evidence="7" id="KW-1185">Reference proteome</keyword>
<evidence type="ECO:0000313" key="7">
    <source>
        <dbReference type="Proteomes" id="UP000000611"/>
    </source>
</evidence>
<proteinExistence type="predicted"/>
<organism evidence="6 7">
    <name type="scientific">Borrelia duttonii (strain Ly)</name>
    <dbReference type="NCBI Taxonomy" id="412419"/>
    <lineage>
        <taxon>Bacteria</taxon>
        <taxon>Pseudomonadati</taxon>
        <taxon>Spirochaetota</taxon>
        <taxon>Spirochaetia</taxon>
        <taxon>Spirochaetales</taxon>
        <taxon>Borreliaceae</taxon>
        <taxon>Borrelia</taxon>
    </lineage>
</organism>
<keyword evidence="5" id="KW-0175">Coiled coil</keyword>